<dbReference type="RefSeq" id="WP_098042398.1">
    <property type="nucleotide sequence ID" value="NZ_CAURLQ010000013.1"/>
</dbReference>
<dbReference type="SUPFAM" id="SSF55031">
    <property type="entry name" value="Bacterial exopeptidase dimerisation domain"/>
    <property type="match status" value="1"/>
</dbReference>
<comment type="caution">
    <text evidence="7">The sequence shown here is derived from an EMBL/GenBank/DDBJ whole genome shotgun (WGS) entry which is preliminary data.</text>
</comment>
<name>A0A2A8D8C1_9MICC</name>
<dbReference type="InterPro" id="IPR036264">
    <property type="entry name" value="Bact_exopeptidase_dim_dom"/>
</dbReference>
<dbReference type="EMBL" id="PDEV01000001">
    <property type="protein sequence ID" value="PEN17121.1"/>
    <property type="molecule type" value="Genomic_DNA"/>
</dbReference>
<feature type="domain" description="Peptidase M20 dimerisation" evidence="6">
    <location>
        <begin position="186"/>
        <end position="284"/>
    </location>
</feature>
<dbReference type="Gene3D" id="3.30.70.360">
    <property type="match status" value="1"/>
</dbReference>
<dbReference type="SUPFAM" id="SSF53187">
    <property type="entry name" value="Zn-dependent exopeptidases"/>
    <property type="match status" value="1"/>
</dbReference>
<dbReference type="GO" id="GO:0046872">
    <property type="term" value="F:metal ion binding"/>
    <property type="evidence" value="ECO:0007669"/>
    <property type="project" value="UniProtKB-KW"/>
</dbReference>
<evidence type="ECO:0000256" key="5">
    <source>
        <dbReference type="NCBIfam" id="TIGR01900"/>
    </source>
</evidence>
<comment type="cofactor">
    <cofactor evidence="1">
        <name>Zn(2+)</name>
        <dbReference type="ChEBI" id="CHEBI:29105"/>
    </cofactor>
</comment>
<evidence type="ECO:0000259" key="6">
    <source>
        <dbReference type="Pfam" id="PF07687"/>
    </source>
</evidence>
<evidence type="ECO:0000256" key="2">
    <source>
        <dbReference type="ARBA" id="ARBA00022723"/>
    </source>
</evidence>
<organism evidence="7 8">
    <name type="scientific">Rothia dentocariosa</name>
    <dbReference type="NCBI Taxonomy" id="2047"/>
    <lineage>
        <taxon>Bacteria</taxon>
        <taxon>Bacillati</taxon>
        <taxon>Actinomycetota</taxon>
        <taxon>Actinomycetes</taxon>
        <taxon>Micrococcales</taxon>
        <taxon>Micrococcaceae</taxon>
        <taxon>Rothia</taxon>
    </lineage>
</organism>
<evidence type="ECO:0000256" key="4">
    <source>
        <dbReference type="ARBA" id="ARBA00022833"/>
    </source>
</evidence>
<dbReference type="InterPro" id="IPR011650">
    <property type="entry name" value="Peptidase_M20_dimer"/>
</dbReference>
<dbReference type="AlphaFoldDB" id="A0A2A8D8C1"/>
<dbReference type="GO" id="GO:0006526">
    <property type="term" value="P:L-arginine biosynthetic process"/>
    <property type="evidence" value="ECO:0007669"/>
    <property type="project" value="TreeGrafter"/>
</dbReference>
<dbReference type="PANTHER" id="PTHR43808:SF31">
    <property type="entry name" value="N-ACETYL-L-CITRULLINE DEACETYLASE"/>
    <property type="match status" value="1"/>
</dbReference>
<gene>
    <name evidence="7" type="ORF">CRM92_03635</name>
</gene>
<dbReference type="InterPro" id="IPR001261">
    <property type="entry name" value="ArgE/DapE_CS"/>
</dbReference>
<dbReference type="EC" id="3.5.1.18" evidence="5"/>
<dbReference type="Gene3D" id="3.40.630.10">
    <property type="entry name" value="Zn peptidases"/>
    <property type="match status" value="1"/>
</dbReference>
<dbReference type="GO" id="GO:0009089">
    <property type="term" value="P:lysine biosynthetic process via diaminopimelate"/>
    <property type="evidence" value="ECO:0007669"/>
    <property type="project" value="UniProtKB-UniRule"/>
</dbReference>
<proteinExistence type="predicted"/>
<dbReference type="GO" id="GO:0009014">
    <property type="term" value="F:succinyl-diaminopimelate desuccinylase activity"/>
    <property type="evidence" value="ECO:0007669"/>
    <property type="project" value="UniProtKB-UniRule"/>
</dbReference>
<protein>
    <recommendedName>
        <fullName evidence="5">Succinyl-diaminopimelate desuccinylase</fullName>
        <ecNumber evidence="5">3.5.1.18</ecNumber>
    </recommendedName>
</protein>
<evidence type="ECO:0000256" key="1">
    <source>
        <dbReference type="ARBA" id="ARBA00001947"/>
    </source>
</evidence>
<reference evidence="7" key="1">
    <citation type="submission" date="2017-10" db="EMBL/GenBank/DDBJ databases">
        <title>Kefir isolates.</title>
        <authorList>
            <person name="Kim Y."/>
            <person name="Blasche S."/>
        </authorList>
    </citation>
    <scope>NUCLEOTIDE SEQUENCE [LARGE SCALE GENOMIC DNA]</scope>
    <source>
        <strain evidence="7">OG2-2</strain>
    </source>
</reference>
<evidence type="ECO:0000313" key="7">
    <source>
        <dbReference type="EMBL" id="PEN17121.1"/>
    </source>
</evidence>
<dbReference type="Proteomes" id="UP000219947">
    <property type="component" value="Unassembled WGS sequence"/>
</dbReference>
<dbReference type="PANTHER" id="PTHR43808">
    <property type="entry name" value="ACETYLORNITHINE DEACETYLASE"/>
    <property type="match status" value="1"/>
</dbReference>
<dbReference type="Pfam" id="PF01546">
    <property type="entry name" value="Peptidase_M20"/>
    <property type="match status" value="1"/>
</dbReference>
<keyword evidence="4" id="KW-0862">Zinc</keyword>
<keyword evidence="8" id="KW-1185">Reference proteome</keyword>
<dbReference type="PROSITE" id="PS00758">
    <property type="entry name" value="ARGE_DAPE_CPG2_1"/>
    <property type="match status" value="1"/>
</dbReference>
<evidence type="ECO:0000313" key="8">
    <source>
        <dbReference type="Proteomes" id="UP000219947"/>
    </source>
</evidence>
<dbReference type="InterPro" id="IPR010174">
    <property type="entry name" value="Succinyl-DAP_deSuclase_DapE"/>
</dbReference>
<dbReference type="GO" id="GO:0008777">
    <property type="term" value="F:acetylornithine deacetylase activity"/>
    <property type="evidence" value="ECO:0007669"/>
    <property type="project" value="TreeGrafter"/>
</dbReference>
<accession>A0A2A8D8C1</accession>
<keyword evidence="2" id="KW-0479">Metal-binding</keyword>
<keyword evidence="3" id="KW-0378">Hydrolase</keyword>
<dbReference type="InterPro" id="IPR050072">
    <property type="entry name" value="Peptidase_M20A"/>
</dbReference>
<dbReference type="InterPro" id="IPR002933">
    <property type="entry name" value="Peptidase_M20"/>
</dbReference>
<sequence>MTTSLDLNVSMPELTRTLLDIYSVSGEEKTIADVVYEALSAYPHLHLTRDGDAMIARTEFGPRNGGERTRILLAGHLDTVPLPTVAGSLGTVPARIVEDNGDWILYGRGATDMKGGVAVQLKLAAELGEHDTDYNLTYVFYDHEEVASELSGMARLIRNHGELLTDADFGVLLEPTDGTIEGGCNGTMRFYLRTAGLAAHSGRAWKGENAIHKLAGALRVLEEYEPQTYEVEGLAYREGLNAVQVSGGVAGNVIPDAAALHVNYRFAPNKTLDEAKAHVTELFDGYELDFVDLSPAARPGLDTPLAASLIAAVGQEPKPKYGWTDVARLSEIGIPAVNFGPGDALLAHTDNEHVSFSALTRCYTDLLFWLHTEVDED</sequence>
<evidence type="ECO:0000256" key="3">
    <source>
        <dbReference type="ARBA" id="ARBA00022801"/>
    </source>
</evidence>
<dbReference type="Pfam" id="PF07687">
    <property type="entry name" value="M20_dimer"/>
    <property type="match status" value="1"/>
</dbReference>
<dbReference type="NCBIfam" id="TIGR01900">
    <property type="entry name" value="dapE-gram_pos"/>
    <property type="match status" value="1"/>
</dbReference>